<evidence type="ECO:0000313" key="8">
    <source>
        <dbReference type="Proteomes" id="UP000430021"/>
    </source>
</evidence>
<evidence type="ECO:0000256" key="4">
    <source>
        <dbReference type="ARBA" id="ARBA00022912"/>
    </source>
</evidence>
<dbReference type="Pfam" id="PF01451">
    <property type="entry name" value="LMWPc"/>
    <property type="match status" value="1"/>
</dbReference>
<dbReference type="EMBL" id="WTYB01000002">
    <property type="protein sequence ID" value="MXP38687.1"/>
    <property type="molecule type" value="Genomic_DNA"/>
</dbReference>
<dbReference type="Proteomes" id="UP000430021">
    <property type="component" value="Unassembled WGS sequence"/>
</dbReference>
<dbReference type="SUPFAM" id="SSF52788">
    <property type="entry name" value="Phosphotyrosine protein phosphatases I"/>
    <property type="match status" value="1"/>
</dbReference>
<dbReference type="Gene3D" id="3.40.50.2300">
    <property type="match status" value="1"/>
</dbReference>
<dbReference type="InterPro" id="IPR017867">
    <property type="entry name" value="Tyr_phospatase_low_mol_wt"/>
</dbReference>
<dbReference type="CDD" id="cd16343">
    <property type="entry name" value="LMWPTP"/>
    <property type="match status" value="1"/>
</dbReference>
<gene>
    <name evidence="7" type="ORF">GRI59_08700</name>
</gene>
<evidence type="ECO:0000256" key="3">
    <source>
        <dbReference type="ARBA" id="ARBA00022801"/>
    </source>
</evidence>
<feature type="active site" description="Proton donor" evidence="5">
    <location>
        <position position="130"/>
    </location>
</feature>
<accession>A0A6I4UMA4</accession>
<dbReference type="PRINTS" id="PR00719">
    <property type="entry name" value="LMWPTPASE"/>
</dbReference>
<dbReference type="PANTHER" id="PTHR11717">
    <property type="entry name" value="LOW MOLECULAR WEIGHT PROTEIN TYROSINE PHOSPHATASE"/>
    <property type="match status" value="1"/>
</dbReference>
<dbReference type="AlphaFoldDB" id="A0A6I4UMA4"/>
<dbReference type="RefSeq" id="WP_160760813.1">
    <property type="nucleotide sequence ID" value="NZ_BAAADZ010000010.1"/>
</dbReference>
<keyword evidence="4" id="KW-0904">Protein phosphatase</keyword>
<reference evidence="7 8" key="1">
    <citation type="submission" date="2019-12" db="EMBL/GenBank/DDBJ databases">
        <title>Genomic-based taxomic classification of the family Erythrobacteraceae.</title>
        <authorList>
            <person name="Xu L."/>
        </authorList>
    </citation>
    <scope>NUCLEOTIDE SEQUENCE [LARGE SCALE GENOMIC DNA]</scope>
    <source>
        <strain evidence="7 8">JCM 10282</strain>
    </source>
</reference>
<dbReference type="InterPro" id="IPR023485">
    <property type="entry name" value="Ptyr_pPase"/>
</dbReference>
<dbReference type="InterPro" id="IPR036196">
    <property type="entry name" value="Ptyr_pPase_sf"/>
</dbReference>
<organism evidence="7 8">
    <name type="scientific">Erythrobacter ramosus</name>
    <dbReference type="NCBI Taxonomy" id="35811"/>
    <lineage>
        <taxon>Bacteria</taxon>
        <taxon>Pseudomonadati</taxon>
        <taxon>Pseudomonadota</taxon>
        <taxon>Alphaproteobacteria</taxon>
        <taxon>Sphingomonadales</taxon>
        <taxon>Erythrobacteraceae</taxon>
        <taxon>Erythrobacter/Porphyrobacter group</taxon>
        <taxon>Erythrobacter</taxon>
    </lineage>
</organism>
<sequence length="166" mass="17975">MHGGFEHRIGVLFVCLGNICRSPMAEGAFRAAALERQLSFHVDSAGTASYHVGSQPDPRAIAVANLNGIDITGQSARQIEQDDFYRFSHIIAMDRANLEGLRARAPRDGTATLAMLMDAVDGRRGEPVADPYYGDTAAFEAAWSVISLGTGAWVDRLIREGVQQRA</sequence>
<name>A0A6I4UMA4_9SPHN</name>
<proteinExistence type="inferred from homology"/>
<evidence type="ECO:0000256" key="5">
    <source>
        <dbReference type="PIRSR" id="PIRSR617867-1"/>
    </source>
</evidence>
<comment type="caution">
    <text evidence="7">The sequence shown here is derived from an EMBL/GenBank/DDBJ whole genome shotgun (WGS) entry which is preliminary data.</text>
</comment>
<dbReference type="EC" id="3.1.3.48" evidence="2"/>
<dbReference type="PANTHER" id="PTHR11717:SF7">
    <property type="entry name" value="LOW MOLECULAR WEIGHT PHOSPHOTYROSINE PROTEIN PHOSPHATASE"/>
    <property type="match status" value="1"/>
</dbReference>
<evidence type="ECO:0000256" key="1">
    <source>
        <dbReference type="ARBA" id="ARBA00011063"/>
    </source>
</evidence>
<evidence type="ECO:0000313" key="7">
    <source>
        <dbReference type="EMBL" id="MXP38687.1"/>
    </source>
</evidence>
<feature type="active site" evidence="5">
    <location>
        <position position="21"/>
    </location>
</feature>
<dbReference type="OrthoDB" id="9784339at2"/>
<evidence type="ECO:0000256" key="2">
    <source>
        <dbReference type="ARBA" id="ARBA00013064"/>
    </source>
</evidence>
<dbReference type="GO" id="GO:0004725">
    <property type="term" value="F:protein tyrosine phosphatase activity"/>
    <property type="evidence" value="ECO:0007669"/>
    <property type="project" value="UniProtKB-EC"/>
</dbReference>
<comment type="similarity">
    <text evidence="1">Belongs to the low molecular weight phosphotyrosine protein phosphatase family.</text>
</comment>
<dbReference type="InterPro" id="IPR050438">
    <property type="entry name" value="LMW_PTPase"/>
</dbReference>
<evidence type="ECO:0000259" key="6">
    <source>
        <dbReference type="SMART" id="SM00226"/>
    </source>
</evidence>
<feature type="active site" description="Nucleophile" evidence="5">
    <location>
        <position position="15"/>
    </location>
</feature>
<protein>
    <recommendedName>
        <fullName evidence="2">protein-tyrosine-phosphatase</fullName>
        <ecNumber evidence="2">3.1.3.48</ecNumber>
    </recommendedName>
</protein>
<feature type="domain" description="Phosphotyrosine protein phosphatase I" evidence="6">
    <location>
        <begin position="9"/>
        <end position="156"/>
    </location>
</feature>
<dbReference type="SMART" id="SM00226">
    <property type="entry name" value="LMWPc"/>
    <property type="match status" value="1"/>
</dbReference>
<keyword evidence="3" id="KW-0378">Hydrolase</keyword>